<dbReference type="eggNOG" id="COG3729">
    <property type="taxonomic scope" value="Bacteria"/>
</dbReference>
<evidence type="ECO:0000256" key="1">
    <source>
        <dbReference type="SAM" id="MobiDB-lite"/>
    </source>
</evidence>
<dbReference type="AlphaFoldDB" id="W8EZG5"/>
<feature type="region of interest" description="Disordered" evidence="1">
    <location>
        <begin position="1"/>
        <end position="54"/>
    </location>
</feature>
<gene>
    <name evidence="2" type="ORF">Hsw_2884</name>
</gene>
<name>W8EZG5_9BACT</name>
<evidence type="ECO:0000313" key="2">
    <source>
        <dbReference type="EMBL" id="AHJ98479.1"/>
    </source>
</evidence>
<dbReference type="PATRIC" id="fig|1227739.3.peg.3067"/>
<dbReference type="STRING" id="1227739.Hsw_2884"/>
<dbReference type="Proteomes" id="UP000019423">
    <property type="component" value="Chromosome"/>
</dbReference>
<protein>
    <recommendedName>
        <fullName evidence="4">General stress protein</fullName>
    </recommendedName>
</protein>
<dbReference type="Pfam" id="PF10685">
    <property type="entry name" value="KGG"/>
    <property type="match status" value="1"/>
</dbReference>
<sequence length="54" mass="5681">MDAATQRRIASEGGRASHLSGRGHRFTSEEARAAGRKGGQASRGRDNTQGNVAE</sequence>
<evidence type="ECO:0008006" key="4">
    <source>
        <dbReference type="Google" id="ProtNLM"/>
    </source>
</evidence>
<dbReference type="HOGENOM" id="CLU_213245_0_0_10"/>
<dbReference type="KEGG" id="hsw:Hsw_2884"/>
<evidence type="ECO:0000313" key="3">
    <source>
        <dbReference type="Proteomes" id="UP000019423"/>
    </source>
</evidence>
<reference evidence="2 3" key="1">
    <citation type="submission" date="2014-01" db="EMBL/GenBank/DDBJ databases">
        <title>Complete genome sequence of ionizing-radiation resistance bacterium Hymenobacter swuensis DY53.</title>
        <authorList>
            <person name="Jung J.-H."/>
            <person name="Jeong S.-W."/>
            <person name="Joe M.-H."/>
            <person name="Cho y.-j."/>
            <person name="Kim M.-K."/>
            <person name="Lim S.-Y."/>
        </authorList>
    </citation>
    <scope>NUCLEOTIDE SEQUENCE [LARGE SCALE GENOMIC DNA]</scope>
    <source>
        <strain evidence="2 3">DY53</strain>
    </source>
</reference>
<proteinExistence type="predicted"/>
<organism evidence="2 3">
    <name type="scientific">Hymenobacter swuensis DY53</name>
    <dbReference type="NCBI Taxonomy" id="1227739"/>
    <lineage>
        <taxon>Bacteria</taxon>
        <taxon>Pseudomonadati</taxon>
        <taxon>Bacteroidota</taxon>
        <taxon>Cytophagia</taxon>
        <taxon>Cytophagales</taxon>
        <taxon>Hymenobacteraceae</taxon>
        <taxon>Hymenobacter</taxon>
    </lineage>
</organism>
<accession>W8EZG5</accession>
<dbReference type="InterPro" id="IPR019626">
    <property type="entry name" value="Stress-induced_KGG_rpt"/>
</dbReference>
<dbReference type="EMBL" id="CP007145">
    <property type="protein sequence ID" value="AHJ98479.1"/>
    <property type="molecule type" value="Genomic_DNA"/>
</dbReference>
<keyword evidence="3" id="KW-1185">Reference proteome</keyword>